<comment type="caution">
    <text evidence="5">The sequence shown here is derived from an EMBL/GenBank/DDBJ whole genome shotgun (WGS) entry which is preliminary data.</text>
</comment>
<dbReference type="GO" id="GO:0003855">
    <property type="term" value="F:3-dehydroquinate dehydratase activity"/>
    <property type="evidence" value="ECO:0007669"/>
    <property type="project" value="UniProtKB-EC"/>
</dbReference>
<keyword evidence="4" id="KW-0704">Schiff base</keyword>
<dbReference type="CDD" id="cd00502">
    <property type="entry name" value="DHQase_I"/>
    <property type="match status" value="1"/>
</dbReference>
<evidence type="ECO:0000256" key="4">
    <source>
        <dbReference type="ARBA" id="ARBA00023270"/>
    </source>
</evidence>
<dbReference type="InterPro" id="IPR001381">
    <property type="entry name" value="DHquinase_I"/>
</dbReference>
<dbReference type="PROSITE" id="PS01028">
    <property type="entry name" value="DEHYDROQUINASE_I"/>
    <property type="match status" value="1"/>
</dbReference>
<dbReference type="PANTHER" id="PTHR43699">
    <property type="entry name" value="3-DEHYDROQUINATE DEHYDRATASE"/>
    <property type="match status" value="1"/>
</dbReference>
<organism evidence="5">
    <name type="scientific">marine sediment metagenome</name>
    <dbReference type="NCBI Taxonomy" id="412755"/>
    <lineage>
        <taxon>unclassified sequences</taxon>
        <taxon>metagenomes</taxon>
        <taxon>ecological metagenomes</taxon>
    </lineage>
</organism>
<dbReference type="EC" id="4.2.1.10" evidence="2"/>
<comment type="catalytic activity">
    <reaction evidence="1">
        <text>3-dehydroquinate = 3-dehydroshikimate + H2O</text>
        <dbReference type="Rhea" id="RHEA:21096"/>
        <dbReference type="ChEBI" id="CHEBI:15377"/>
        <dbReference type="ChEBI" id="CHEBI:16630"/>
        <dbReference type="ChEBI" id="CHEBI:32364"/>
        <dbReference type="EC" id="4.2.1.10"/>
    </reaction>
</comment>
<dbReference type="SUPFAM" id="SSF51569">
    <property type="entry name" value="Aldolase"/>
    <property type="match status" value="1"/>
</dbReference>
<evidence type="ECO:0000256" key="3">
    <source>
        <dbReference type="ARBA" id="ARBA00023239"/>
    </source>
</evidence>
<reference evidence="5" key="1">
    <citation type="journal article" date="2015" name="Nature">
        <title>Complex archaea that bridge the gap between prokaryotes and eukaryotes.</title>
        <authorList>
            <person name="Spang A."/>
            <person name="Saw J.H."/>
            <person name="Jorgensen S.L."/>
            <person name="Zaremba-Niedzwiedzka K."/>
            <person name="Martijn J."/>
            <person name="Lind A.E."/>
            <person name="van Eijk R."/>
            <person name="Schleper C."/>
            <person name="Guy L."/>
            <person name="Ettema T.J."/>
        </authorList>
    </citation>
    <scope>NUCLEOTIDE SEQUENCE</scope>
</reference>
<dbReference type="EMBL" id="LAZR01001977">
    <property type="protein sequence ID" value="KKN36271.1"/>
    <property type="molecule type" value="Genomic_DNA"/>
</dbReference>
<dbReference type="Pfam" id="PF01487">
    <property type="entry name" value="DHquinase_I"/>
    <property type="match status" value="1"/>
</dbReference>
<proteinExistence type="inferred from homology"/>
<dbReference type="PANTHER" id="PTHR43699:SF1">
    <property type="entry name" value="3-DEHYDROQUINATE DEHYDRATASE"/>
    <property type="match status" value="1"/>
</dbReference>
<dbReference type="InterPro" id="IPR013785">
    <property type="entry name" value="Aldolase_TIM"/>
</dbReference>
<evidence type="ECO:0000256" key="1">
    <source>
        <dbReference type="ARBA" id="ARBA00001864"/>
    </source>
</evidence>
<dbReference type="GO" id="GO:0046279">
    <property type="term" value="P:3,4-dihydroxybenzoate biosynthetic process"/>
    <property type="evidence" value="ECO:0007669"/>
    <property type="project" value="TreeGrafter"/>
</dbReference>
<keyword evidence="3" id="KW-0456">Lyase</keyword>
<dbReference type="HAMAP" id="MF_00214">
    <property type="entry name" value="AroD"/>
    <property type="match status" value="1"/>
</dbReference>
<dbReference type="InterPro" id="IPR050146">
    <property type="entry name" value="Type-I_3-dehydroquinase"/>
</dbReference>
<gene>
    <name evidence="5" type="ORF">LCGC14_0775200</name>
</gene>
<dbReference type="NCBIfam" id="TIGR01093">
    <property type="entry name" value="aroD"/>
    <property type="match status" value="1"/>
</dbReference>
<accession>A0A0F9SH59</accession>
<name>A0A0F9SH59_9ZZZZ</name>
<dbReference type="InterPro" id="IPR018508">
    <property type="entry name" value="3-dehydroquinate_DH_AS"/>
</dbReference>
<evidence type="ECO:0000256" key="2">
    <source>
        <dbReference type="ARBA" id="ARBA00012060"/>
    </source>
</evidence>
<dbReference type="AlphaFoldDB" id="A0A0F9SH59"/>
<sequence length="250" mass="29098">MKYNICVPIPVKSLKISENAPIIKKVLYTNPNLIELRFDYINDVQNITKDFISSLLNRIQPKVPVISTFRDSSEGGQIKIDKNERFQILKVLIEAKPKYLDIELNTEKDVLSEVIRLASLYKVKLIYSYHDFEKTPSYIEASNLIEKFLKKLNNEMLIDLKIVESGIYKLIFTANSFEDNLLPLQLCKTKPYKKQRFISFCMGDIGLFSRITCIFSGSFLTYGYFEEKTALGQIHIKEIRRILKLMNFNV</sequence>
<dbReference type="Gene3D" id="3.20.20.70">
    <property type="entry name" value="Aldolase class I"/>
    <property type="match status" value="1"/>
</dbReference>
<evidence type="ECO:0000313" key="5">
    <source>
        <dbReference type="EMBL" id="KKN36271.1"/>
    </source>
</evidence>
<protein>
    <recommendedName>
        <fullName evidence="2">3-dehydroquinate dehydratase</fullName>
        <ecNumber evidence="2">4.2.1.10</ecNumber>
    </recommendedName>
</protein>